<evidence type="ECO:0000256" key="3">
    <source>
        <dbReference type="ARBA" id="ARBA00022763"/>
    </source>
</evidence>
<dbReference type="GO" id="GO:0033557">
    <property type="term" value="C:Slx1-Slx4 complex"/>
    <property type="evidence" value="ECO:0007669"/>
    <property type="project" value="InterPro"/>
</dbReference>
<feature type="region of interest" description="Disordered" evidence="8">
    <location>
        <begin position="1"/>
        <end position="25"/>
    </location>
</feature>
<keyword evidence="3" id="KW-0227">DNA damage</keyword>
<evidence type="ECO:0000259" key="9">
    <source>
        <dbReference type="PROSITE" id="PS50097"/>
    </source>
</evidence>
<comment type="similarity">
    <text evidence="2">Belongs to the SLX4 family.</text>
</comment>
<gene>
    <name evidence="10" type="ORF">SK128_015732</name>
</gene>
<comment type="caution">
    <text evidence="10">The sequence shown here is derived from an EMBL/GenBank/DDBJ whole genome shotgun (WGS) entry which is preliminary data.</text>
</comment>
<comment type="subcellular location">
    <subcellularLocation>
        <location evidence="1">Nucleus</location>
    </subcellularLocation>
</comment>
<feature type="region of interest" description="Disordered" evidence="8">
    <location>
        <begin position="333"/>
        <end position="358"/>
    </location>
</feature>
<evidence type="ECO:0000256" key="6">
    <source>
        <dbReference type="ARBA" id="ARBA00023242"/>
    </source>
</evidence>
<name>A0AAN9A1G5_HALRR</name>
<dbReference type="Proteomes" id="UP001381693">
    <property type="component" value="Unassembled WGS sequence"/>
</dbReference>
<keyword evidence="5" id="KW-0234">DNA repair</keyword>
<evidence type="ECO:0000256" key="2">
    <source>
        <dbReference type="ARBA" id="ARBA00006661"/>
    </source>
</evidence>
<feature type="region of interest" description="Disordered" evidence="8">
    <location>
        <begin position="1821"/>
        <end position="1840"/>
    </location>
</feature>
<accession>A0AAN9A1G5</accession>
<evidence type="ECO:0000313" key="10">
    <source>
        <dbReference type="EMBL" id="KAK7068815.1"/>
    </source>
</evidence>
<evidence type="ECO:0000256" key="4">
    <source>
        <dbReference type="ARBA" id="ARBA00023172"/>
    </source>
</evidence>
<feature type="compositionally biased region" description="Polar residues" evidence="8">
    <location>
        <begin position="1"/>
        <end position="10"/>
    </location>
</feature>
<dbReference type="Gene3D" id="3.30.710.10">
    <property type="entry name" value="Potassium Channel Kv1.1, Chain A"/>
    <property type="match status" value="1"/>
</dbReference>
<feature type="region of interest" description="Disordered" evidence="8">
    <location>
        <begin position="2177"/>
        <end position="2201"/>
    </location>
</feature>
<sequence>MSTSSNTGSRLSRKKRKVESSKMQVERGLHDITDDFQDVATVFRAPVAKKIKIGKVHSPPRPRGRPVRSVTVRSAVAKTASVGSINDDDEDFCDVSGTASIRNNDSQDVVFLENDNFVLELKESIVSENEKLCASCKHLVPVSTFKEHFRECLQKFRLPKIEPRPQPSISDASEKEIGNNENLVEEKKNSDEETERSNQLFLPCPLCSKALKSTLQRQSHLKTCAQNRGIGSEKLLLALRLQEKQLEERRQLGLPILFHLSNEKEDKQMSLDKPKKKAGNSSAKNDPDLALALALSRSMAEEEAENRALREEQLLALGLDHIVEEDRKSKPVFLLPPANGVQKGSKNAGKPHGRKGRRNFQNAVLSMRSVEERERIVSEKVATILTAEAEHRVKWCERSVKGGRGRLANFRDDKCILWETAHSTLERPLGDFYVPDLEPYIQPKKAEVGRLLKRLSDIPGRLNITAMNAVDENSSCGSDSEEEEISIVEGYCTQLALADLLGSQELNITAVQKTLYGMDLSFTEGMVEDLNSRTRCSLDSTSGFLYDYPTEDDCISKNGDHSERCISSEKTFTGSRISSVRDVCRKETSVEYRFNEENCAIYSDNRKDSNISFLTTSNEDSCSNLSKNVVKFSQKTVADSENKHIYAIKNLLSIVTDNSLEKERVNVSPLTNVIKEVELENTQRDKAKEFVQVRTLSNMMKGNIFVKSKNAQIDKMKGRFLEGSQTKTENINEDKKSSSESSDCEIVCEVDSSLKSSFQQASNKEVGPSSHLFPYPNNIHINKEHSIASESNDENPLTDIAYDSDETQLFENEVKGADNADDFICTFKNVGIHSIQGSDLVAENQKGSDNSIKSSDLNPREDITKTGLTFYSSDNSSEKPVSDSEQNEERGTSNAHEELTYTPSNFCAHGIKRSDEKCTTEPSAEQICLSNTSTIRATKSPYHDVSYLYCEQNSETDLEIEDAHSCKLLDTSIPYSESRSNKEEEVNNAVEKEDPILYSEKLAESKTITYTSPKEKQISVSNIHIGKGNETVYESVAESEGTLIHEKIQKKDQNLLQGAPYFISDNLAKAVGCEGNNSHKTLGKIVNPEIEYRSVHIKCRIDVEDSSQRKAIETEPLKERNSSVNIASQSEVNKLNADGFWESESESDLTISGHAKRNLNNDHQAPPINLSDIFCNTTGKKKCIDLKEESISTEYSSSFIEIRTNKVGQDNNRINVVKDREKMKPKDILYDKFIYDWSTMLATGEGSDVILSLMDGEELSAHSFVILARCPELYSEIMKFNKCLSWSNIRYEGAYIFLEYLYIGRCSIDTKDNELWMDVFDLALKYKCSDLITYLESLYIADSLPLKVNAVPSVEQKEDIVAKVSCKDIDVESENERHLLPSFTSAEIGNHFQSTSNSAFLTPKRKRSPENRCGRMVKRCLDLSLPAALSQESISDPAVSKVTQNKCDKILTPPKGDSTCHIGNTTQHIPGSQSPDLFDNSLDEQNVSFISTPPKSPLTLISPKEFNFEEGQSAVMSPIVLKPEIKSLTIQSAGIQNHDDCLIKTGLDSSRQFSHSLCSRKEKGKIVNNDKKHVKIGDDNIKFPSLKAIENSESEYKIGNIASDEEVNDNNEKEPVIDLTIEGSDDSQPSNIFKGTDDNKSFKSNASEFNSSDDMESLRLQADADESLKLIAFSENRNKSGNVCTDTSDYVDCCKYKSRFSKNMQVIDGNIISSSPENTVGQDDKQHEQSYVSDVWDDFDDVGCSNIFDIPSTPAKEMVQKDCEPFLPSFRKKSNCGIDAVSDGYVESDRNELLAAPSCVTFKDIKNSKVSEDITTVNMRDAYDSRHSSQKSPSSSFILDKNVTENPCDRAVHHHFQKTTPKTRKPSKHALKASSISDNTIVSINEEFNNSVFWREKYEPEFDNEQKNSKNIKNSKVEKPLKSKNLVSDNQKCVSTPHQKPGSKKTVTPMPNYKELRSPELKKELERYGIKPLSRNKAVVILEHVYEKTHPLVTDSEAESSFCETPQSLRSSKMAVNGATSDLHKRVLANKQKRLCKEEIALKNLSTGKNNSKNKVPDLAVCEEQYEQEECEDPLNSSQSSITSDGSVEDCFEETMLIGTVEEYSSTQQGNLKDQVTQFIKSDPELYQKILLYTPFFIEELHASLKANGIKCKMANLLDILDNQCITFRIQQGQRNRVRRRKCKKTSISPPKKSFGNAKRT</sequence>
<feature type="region of interest" description="Disordered" evidence="8">
    <location>
        <begin position="1930"/>
        <end position="1951"/>
    </location>
</feature>
<feature type="compositionally biased region" description="Basic residues" evidence="8">
    <location>
        <begin position="349"/>
        <end position="358"/>
    </location>
</feature>
<dbReference type="InterPro" id="IPR018574">
    <property type="entry name" value="Structure-sp_endonuc_su_Slx4"/>
</dbReference>
<evidence type="ECO:0000313" key="11">
    <source>
        <dbReference type="Proteomes" id="UP001381693"/>
    </source>
</evidence>
<keyword evidence="6" id="KW-0539">Nucleus</keyword>
<dbReference type="GO" id="GO:0006260">
    <property type="term" value="P:DNA replication"/>
    <property type="evidence" value="ECO:0007669"/>
    <property type="project" value="InterPro"/>
</dbReference>
<feature type="region of interest" description="Disordered" evidence="8">
    <location>
        <begin position="163"/>
        <end position="196"/>
    </location>
</feature>
<proteinExistence type="inferred from homology"/>
<dbReference type="PROSITE" id="PS50097">
    <property type="entry name" value="BTB"/>
    <property type="match status" value="1"/>
</dbReference>
<dbReference type="PANTHER" id="PTHR21541:SF3">
    <property type="entry name" value="STRUCTURE-SPECIFIC ENDONUCLEASE SUBUNIT SLX4"/>
    <property type="match status" value="1"/>
</dbReference>
<evidence type="ECO:0000256" key="5">
    <source>
        <dbReference type="ARBA" id="ARBA00023204"/>
    </source>
</evidence>
<organism evidence="10 11">
    <name type="scientific">Halocaridina rubra</name>
    <name type="common">Hawaiian red shrimp</name>
    <dbReference type="NCBI Taxonomy" id="373956"/>
    <lineage>
        <taxon>Eukaryota</taxon>
        <taxon>Metazoa</taxon>
        <taxon>Ecdysozoa</taxon>
        <taxon>Arthropoda</taxon>
        <taxon>Crustacea</taxon>
        <taxon>Multicrustacea</taxon>
        <taxon>Malacostraca</taxon>
        <taxon>Eumalacostraca</taxon>
        <taxon>Eucarida</taxon>
        <taxon>Decapoda</taxon>
        <taxon>Pleocyemata</taxon>
        <taxon>Caridea</taxon>
        <taxon>Atyoidea</taxon>
        <taxon>Atyidae</taxon>
        <taxon>Halocaridina</taxon>
    </lineage>
</organism>
<evidence type="ECO:0000256" key="7">
    <source>
        <dbReference type="ARBA" id="ARBA00029496"/>
    </source>
</evidence>
<evidence type="ECO:0000256" key="1">
    <source>
        <dbReference type="ARBA" id="ARBA00004123"/>
    </source>
</evidence>
<dbReference type="SUPFAM" id="SSF54695">
    <property type="entry name" value="POZ domain"/>
    <property type="match status" value="1"/>
</dbReference>
<dbReference type="GO" id="GO:0006281">
    <property type="term" value="P:DNA repair"/>
    <property type="evidence" value="ECO:0007669"/>
    <property type="project" value="UniProtKB-KW"/>
</dbReference>
<dbReference type="Pfam" id="PF00651">
    <property type="entry name" value="BTB"/>
    <property type="match status" value="1"/>
</dbReference>
<evidence type="ECO:0000256" key="8">
    <source>
        <dbReference type="SAM" id="MobiDB-lite"/>
    </source>
</evidence>
<feature type="region of interest" description="Disordered" evidence="8">
    <location>
        <begin position="867"/>
        <end position="899"/>
    </location>
</feature>
<keyword evidence="4" id="KW-0233">DNA recombination</keyword>
<dbReference type="CDD" id="cd22999">
    <property type="entry name" value="SAP_SLX4"/>
    <property type="match status" value="1"/>
</dbReference>
<protein>
    <recommendedName>
        <fullName evidence="7">Structure-specific endonuclease subunit SLX4</fullName>
    </recommendedName>
</protein>
<dbReference type="InterPro" id="IPR000210">
    <property type="entry name" value="BTB/POZ_dom"/>
</dbReference>
<feature type="domain" description="BTB" evidence="9">
    <location>
        <begin position="1247"/>
        <end position="1310"/>
    </location>
</feature>
<keyword evidence="11" id="KW-1185">Reference proteome</keyword>
<dbReference type="InterPro" id="IPR011333">
    <property type="entry name" value="SKP1/BTB/POZ_sf"/>
</dbReference>
<dbReference type="PANTHER" id="PTHR21541">
    <property type="entry name" value="BTB POZ DOMAIN CONTAINING 12"/>
    <property type="match status" value="1"/>
</dbReference>
<feature type="compositionally biased region" description="Basic and acidic residues" evidence="8">
    <location>
        <begin position="876"/>
        <end position="899"/>
    </location>
</feature>
<dbReference type="Pfam" id="PF09494">
    <property type="entry name" value="Slx4"/>
    <property type="match status" value="1"/>
</dbReference>
<reference evidence="10 11" key="1">
    <citation type="submission" date="2023-11" db="EMBL/GenBank/DDBJ databases">
        <title>Halocaridina rubra genome assembly.</title>
        <authorList>
            <person name="Smith C."/>
        </authorList>
    </citation>
    <scope>NUCLEOTIDE SEQUENCE [LARGE SCALE GENOMIC DNA]</scope>
    <source>
        <strain evidence="10">EP-1</strain>
        <tissue evidence="10">Whole</tissue>
    </source>
</reference>
<dbReference type="GO" id="GO:0000712">
    <property type="term" value="P:resolution of meiotic recombination intermediates"/>
    <property type="evidence" value="ECO:0007669"/>
    <property type="project" value="TreeGrafter"/>
</dbReference>
<feature type="compositionally biased region" description="Basic and acidic residues" evidence="8">
    <location>
        <begin position="172"/>
        <end position="191"/>
    </location>
</feature>
<dbReference type="EMBL" id="JAXCGZ010017115">
    <property type="protein sequence ID" value="KAK7068815.1"/>
    <property type="molecule type" value="Genomic_DNA"/>
</dbReference>
<feature type="region of interest" description="Disordered" evidence="8">
    <location>
        <begin position="265"/>
        <end position="285"/>
    </location>
</feature>
<dbReference type="CDD" id="cd18186">
    <property type="entry name" value="BTB_POZ_ZBTB_KLHL-like"/>
    <property type="match status" value="1"/>
</dbReference>